<dbReference type="Proteomes" id="UP000583454">
    <property type="component" value="Unassembled WGS sequence"/>
</dbReference>
<feature type="region of interest" description="Disordered" evidence="1">
    <location>
        <begin position="76"/>
        <end position="97"/>
    </location>
</feature>
<evidence type="ECO:0000313" key="3">
    <source>
        <dbReference type="Proteomes" id="UP000583454"/>
    </source>
</evidence>
<comment type="caution">
    <text evidence="2">The sequence shown here is derived from an EMBL/GenBank/DDBJ whole genome shotgun (WGS) entry which is preliminary data.</text>
</comment>
<evidence type="ECO:0000256" key="1">
    <source>
        <dbReference type="SAM" id="MobiDB-lite"/>
    </source>
</evidence>
<sequence length="97" mass="10979">MSRPDHASIDADVLDAREALANPPAERSRRLTLFAAYASRLVIVSQPRQPEHPLAAEGRELRARLRQAFEEDLAAQKAEHSAAISAARRRNEEWLRR</sequence>
<proteinExistence type="predicted"/>
<dbReference type="AlphaFoldDB" id="A0A840ZMG7"/>
<dbReference type="RefSeq" id="WP_183571031.1">
    <property type="nucleotide sequence ID" value="NZ_JACHOP010000014.1"/>
</dbReference>
<name>A0A840ZMG7_9HYPH</name>
<protein>
    <submittedName>
        <fullName evidence="2">Uncharacterized protein</fullName>
    </submittedName>
</protein>
<accession>A0A840ZMG7</accession>
<gene>
    <name evidence="2" type="ORF">HNR00_003242</name>
</gene>
<evidence type="ECO:0000313" key="2">
    <source>
        <dbReference type="EMBL" id="MBB5758520.1"/>
    </source>
</evidence>
<dbReference type="EMBL" id="JACHOP010000014">
    <property type="protein sequence ID" value="MBB5758520.1"/>
    <property type="molecule type" value="Genomic_DNA"/>
</dbReference>
<organism evidence="2 3">
    <name type="scientific">Methylorubrum rhodinum</name>
    <dbReference type="NCBI Taxonomy" id="29428"/>
    <lineage>
        <taxon>Bacteria</taxon>
        <taxon>Pseudomonadati</taxon>
        <taxon>Pseudomonadota</taxon>
        <taxon>Alphaproteobacteria</taxon>
        <taxon>Hyphomicrobiales</taxon>
        <taxon>Methylobacteriaceae</taxon>
        <taxon>Methylorubrum</taxon>
    </lineage>
</organism>
<reference evidence="2 3" key="1">
    <citation type="submission" date="2020-08" db="EMBL/GenBank/DDBJ databases">
        <title>Genomic Encyclopedia of Type Strains, Phase IV (KMG-IV): sequencing the most valuable type-strain genomes for metagenomic binning, comparative biology and taxonomic classification.</title>
        <authorList>
            <person name="Goeker M."/>
        </authorList>
    </citation>
    <scope>NUCLEOTIDE SEQUENCE [LARGE SCALE GENOMIC DNA]</scope>
    <source>
        <strain evidence="2 3">DSM 2163</strain>
    </source>
</reference>
<keyword evidence="3" id="KW-1185">Reference proteome</keyword>